<organism evidence="4 5">
    <name type="scientific">Desulfotalea psychrophila (strain LSv54 / DSM 12343)</name>
    <dbReference type="NCBI Taxonomy" id="177439"/>
    <lineage>
        <taxon>Bacteria</taxon>
        <taxon>Pseudomonadati</taxon>
        <taxon>Thermodesulfobacteriota</taxon>
        <taxon>Desulfobulbia</taxon>
        <taxon>Desulfobulbales</taxon>
        <taxon>Desulfocapsaceae</taxon>
        <taxon>Desulfotalea</taxon>
    </lineage>
</organism>
<dbReference type="InterPro" id="IPR023155">
    <property type="entry name" value="Cyt_c-552/4"/>
</dbReference>
<dbReference type="InterPro" id="IPR024673">
    <property type="entry name" value="Octahem_Cyt_c"/>
</dbReference>
<dbReference type="eggNOG" id="ENOG502Z8B5">
    <property type="taxonomic scope" value="Bacteria"/>
</dbReference>
<dbReference type="Pfam" id="PF13435">
    <property type="entry name" value="Cytochrome_C554"/>
    <property type="match status" value="1"/>
</dbReference>
<accession>Q6ALR0</accession>
<dbReference type="Proteomes" id="UP000000602">
    <property type="component" value="Chromosome"/>
</dbReference>
<dbReference type="PANTHER" id="PTHR35038">
    <property type="entry name" value="DISSIMILATORY SULFITE REDUCTASE SIRA"/>
    <property type="match status" value="1"/>
</dbReference>
<evidence type="ECO:0000256" key="1">
    <source>
        <dbReference type="ARBA" id="ARBA00022729"/>
    </source>
</evidence>
<dbReference type="GO" id="GO:0016491">
    <property type="term" value="F:oxidoreductase activity"/>
    <property type="evidence" value="ECO:0007669"/>
    <property type="project" value="TreeGrafter"/>
</dbReference>
<dbReference type="KEGG" id="dps:DP1986"/>
<dbReference type="PANTHER" id="PTHR35038:SF5">
    <property type="entry name" value="CYTOCHROME C-TYPE PROTEIN NRFB"/>
    <property type="match status" value="1"/>
</dbReference>
<dbReference type="STRING" id="177439.DP1986"/>
<gene>
    <name evidence="4" type="ordered locus">DP1986</name>
</gene>
<dbReference type="SUPFAM" id="SSF48695">
    <property type="entry name" value="Multiheme cytochromes"/>
    <property type="match status" value="1"/>
</dbReference>
<evidence type="ECO:0000256" key="2">
    <source>
        <dbReference type="SAM" id="SignalP"/>
    </source>
</evidence>
<dbReference type="InterPro" id="IPR051829">
    <property type="entry name" value="Multiheme_Cytochr_ET"/>
</dbReference>
<keyword evidence="1 2" id="KW-0732">Signal</keyword>
<dbReference type="HOGENOM" id="CLU_033148_0_0_7"/>
<sequence>MPLPLSLNFAVENYHMKKFIFCFSLLFLACPSWAAIPEHQSIMDPFASPQDVTRVCIGCHQTQATDLWHSRHYRWQGEEVEFHGKKQRLGKKNLLNNFCINIISNEPRCTSCHVGYGWSDGSFAFKEEDMDCLACHDSTGNYKKFPTAAGYPVYQKEQKVFAGKVVFKKVVLLKSARSATKPLSQNCGACHFYGGGGHAVKPGDLDRSVLEGDPAIDIHMNNPDLEKRLVCVDCHADPNKHDIRGALQASMATGSNHFSCRDCHGRAAHSKRMKSTLNRHTSTVACQTCHIPYYAKKYPTKIWWDWSTAGDKKRTVKKDAYENPDYSWKKGDFRWDKALRPEYYWYNGKTDYVLLGEKIDTTKILVFNPLEGSFADKTALISPFKVMRGKQFYDKKQNIVLVPKLFGKNGYWKSLNWQKSFSLGMEAAGLSFSGEAGVIETRMFWPIDHMVSPASQAVGCIECHTKDPEQKPLLDWQKLGYPGDPVKTGVTRYSEDITER</sequence>
<dbReference type="InterPro" id="IPR036280">
    <property type="entry name" value="Multihaem_cyt_sf"/>
</dbReference>
<dbReference type="NCBIfam" id="TIGR04315">
    <property type="entry name" value="octaheme_Shew"/>
    <property type="match status" value="1"/>
</dbReference>
<dbReference type="EMBL" id="CR522870">
    <property type="protein sequence ID" value="CAG36715.1"/>
    <property type="molecule type" value="Genomic_DNA"/>
</dbReference>
<feature type="domain" description="Cytochrome c-552/4" evidence="3">
    <location>
        <begin position="55"/>
        <end position="136"/>
    </location>
</feature>
<keyword evidence="5" id="KW-1185">Reference proteome</keyword>
<name>Q6ALR0_DESPS</name>
<dbReference type="PIRSF" id="PIRSF039014">
    <property type="entry name" value="OTR_cyc"/>
    <property type="match status" value="1"/>
</dbReference>
<dbReference type="AlphaFoldDB" id="Q6ALR0"/>
<evidence type="ECO:0000313" key="5">
    <source>
        <dbReference type="Proteomes" id="UP000000602"/>
    </source>
</evidence>
<feature type="chain" id="PRO_5004270630" description="Cytochrome c-552/4 domain-containing protein" evidence="2">
    <location>
        <begin position="35"/>
        <end position="500"/>
    </location>
</feature>
<feature type="signal peptide" evidence="2">
    <location>
        <begin position="1"/>
        <end position="34"/>
    </location>
</feature>
<dbReference type="Gene3D" id="1.10.1130.10">
    <property type="entry name" value="Flavocytochrome C3, Chain A"/>
    <property type="match status" value="1"/>
</dbReference>
<reference evidence="5" key="1">
    <citation type="journal article" date="2004" name="Environ. Microbiol.">
        <title>The genome of Desulfotalea psychrophila, a sulfate-reducing bacterium from permanently cold Arctic sediments.</title>
        <authorList>
            <person name="Rabus R."/>
            <person name="Ruepp A."/>
            <person name="Frickey T."/>
            <person name="Rattei T."/>
            <person name="Fartmann B."/>
            <person name="Stark M."/>
            <person name="Bauer M."/>
            <person name="Zibat A."/>
            <person name="Lombardot T."/>
            <person name="Becker I."/>
            <person name="Amann J."/>
            <person name="Gellner K."/>
            <person name="Teeling H."/>
            <person name="Leuschner W.D."/>
            <person name="Gloeckner F.-O."/>
            <person name="Lupas A.N."/>
            <person name="Amann R."/>
            <person name="Klenk H.-P."/>
        </authorList>
    </citation>
    <scope>NUCLEOTIDE SEQUENCE [LARGE SCALE GENOMIC DNA]</scope>
    <source>
        <strain evidence="5">DSM 12343 / LSv54</strain>
    </source>
</reference>
<protein>
    <recommendedName>
        <fullName evidence="3">Cytochrome c-552/4 domain-containing protein</fullName>
    </recommendedName>
</protein>
<evidence type="ECO:0000259" key="3">
    <source>
        <dbReference type="Pfam" id="PF13435"/>
    </source>
</evidence>
<dbReference type="Pfam" id="PF11783">
    <property type="entry name" value="Cytochrome_cB"/>
    <property type="match status" value="1"/>
</dbReference>
<evidence type="ECO:0000313" key="4">
    <source>
        <dbReference type="EMBL" id="CAG36715.1"/>
    </source>
</evidence>
<proteinExistence type="predicted"/>